<reference evidence="7 8" key="1">
    <citation type="submission" date="2016-05" db="EMBL/GenBank/DDBJ databases">
        <title>Genome Sequence of Pseudomonas citronellolis Strain SJTE-3, an Estrogens and Persistent Organic Pollutants degradation strain.</title>
        <authorList>
            <person name="Liang R."/>
        </authorList>
    </citation>
    <scope>NUCLEOTIDE SEQUENCE [LARGE SCALE GENOMIC DNA]</scope>
    <source>
        <strain evidence="7 8">SJTE-3</strain>
    </source>
</reference>
<dbReference type="Gene3D" id="1.20.1720.10">
    <property type="entry name" value="Multidrug resistance protein D"/>
    <property type="match status" value="1"/>
</dbReference>
<evidence type="ECO:0000256" key="2">
    <source>
        <dbReference type="ARBA" id="ARBA00022692"/>
    </source>
</evidence>
<feature type="transmembrane region" description="Helical" evidence="5">
    <location>
        <begin position="47"/>
        <end position="67"/>
    </location>
</feature>
<dbReference type="CDD" id="cd17321">
    <property type="entry name" value="MFS_MMR_MDR_like"/>
    <property type="match status" value="1"/>
</dbReference>
<dbReference type="RefSeq" id="WP_064583482.1">
    <property type="nucleotide sequence ID" value="NZ_CP015878.1"/>
</dbReference>
<feature type="transmembrane region" description="Helical" evidence="5">
    <location>
        <begin position="76"/>
        <end position="99"/>
    </location>
</feature>
<organism evidence="7 8">
    <name type="scientific">Pseudomonas citronellolis</name>
    <dbReference type="NCBI Taxonomy" id="53408"/>
    <lineage>
        <taxon>Bacteria</taxon>
        <taxon>Pseudomonadati</taxon>
        <taxon>Pseudomonadota</taxon>
        <taxon>Gammaproteobacteria</taxon>
        <taxon>Pseudomonadales</taxon>
        <taxon>Pseudomonadaceae</taxon>
        <taxon>Pseudomonas</taxon>
    </lineage>
</organism>
<dbReference type="PANTHER" id="PTHR42718">
    <property type="entry name" value="MAJOR FACILITATOR SUPERFAMILY MULTIDRUG TRANSPORTER MFSC"/>
    <property type="match status" value="1"/>
</dbReference>
<dbReference type="AlphaFoldDB" id="A0A1A9KE26"/>
<dbReference type="InterPro" id="IPR020846">
    <property type="entry name" value="MFS_dom"/>
</dbReference>
<dbReference type="Proteomes" id="UP000077748">
    <property type="component" value="Chromosome"/>
</dbReference>
<accession>A0A1A9KE26</accession>
<keyword evidence="2 5" id="KW-0812">Transmembrane</keyword>
<sequence>MSKALIDKALLGIILLAIFVVPSSISGTALALPAIGSDLRAPLTSLQWVVNAFNLAFACFTLTWGALADRLGRRRCFVSGVGLYVLASLLSALAPAAWILDLARALAGVGAAAIFSCGIAILSTYFEGPARLRAFALFGTVAGLGVSLGPTLSGLLLDSIGWRAIFAAHTVTLVLVLLGSALIPRDVARPGAQRFDVPGAALFILALLALMTAIVQGSQWGWQSQGIGLLVLASAVLLGVFAWQERRHAQPMLDLSLLANAPFVGLALVTVAASFGFVTLLTYLPSYLSGVLRLAPTHAGLAMLLLTAPMLVCPILAGKWVGRGVSAVGILKASLLALLAGLVGLALLSQPGALLWQLAVPLLLVGIGMGLSAGLVDGLALKSVAEPQAGMAAGLLNTFRLGSEAVAVALYGSLLATFLGQQLGPRIAPALDGPGSLRQWLDATAAGNLDGPAQASAELLQALQPLLLAGYDQAFHGVLWVLAGIVLVLSLVIAWLVRPLRAQERQAAPARAASQAA</sequence>
<dbReference type="GO" id="GO:0022857">
    <property type="term" value="F:transmembrane transporter activity"/>
    <property type="evidence" value="ECO:0007669"/>
    <property type="project" value="InterPro"/>
</dbReference>
<evidence type="ECO:0000313" key="7">
    <source>
        <dbReference type="EMBL" id="ANI15768.1"/>
    </source>
</evidence>
<keyword evidence="3 5" id="KW-1133">Transmembrane helix</keyword>
<evidence type="ECO:0000313" key="8">
    <source>
        <dbReference type="Proteomes" id="UP000077748"/>
    </source>
</evidence>
<evidence type="ECO:0000256" key="5">
    <source>
        <dbReference type="SAM" id="Phobius"/>
    </source>
</evidence>
<dbReference type="Pfam" id="PF07690">
    <property type="entry name" value="MFS_1"/>
    <property type="match status" value="1"/>
</dbReference>
<dbReference type="InterPro" id="IPR011701">
    <property type="entry name" value="MFS"/>
</dbReference>
<feature type="transmembrane region" description="Helical" evidence="5">
    <location>
        <begin position="222"/>
        <end position="243"/>
    </location>
</feature>
<protein>
    <submittedName>
        <fullName evidence="7">MFS transporter</fullName>
    </submittedName>
</protein>
<feature type="transmembrane region" description="Helical" evidence="5">
    <location>
        <begin position="474"/>
        <end position="497"/>
    </location>
</feature>
<feature type="domain" description="Major facilitator superfamily (MFS) profile" evidence="6">
    <location>
        <begin position="10"/>
        <end position="501"/>
    </location>
</feature>
<dbReference type="GO" id="GO:0016020">
    <property type="term" value="C:membrane"/>
    <property type="evidence" value="ECO:0007669"/>
    <property type="project" value="UniProtKB-SubCell"/>
</dbReference>
<proteinExistence type="predicted"/>
<feature type="transmembrane region" description="Helical" evidence="5">
    <location>
        <begin position="162"/>
        <end position="183"/>
    </location>
</feature>
<dbReference type="PROSITE" id="PS50850">
    <property type="entry name" value="MFS"/>
    <property type="match status" value="1"/>
</dbReference>
<dbReference type="PRINTS" id="PR01036">
    <property type="entry name" value="TCRTETB"/>
</dbReference>
<dbReference type="InterPro" id="IPR036259">
    <property type="entry name" value="MFS_trans_sf"/>
</dbReference>
<feature type="transmembrane region" description="Helical" evidence="5">
    <location>
        <begin position="401"/>
        <end position="419"/>
    </location>
</feature>
<name>A0A1A9KE26_9PSED</name>
<dbReference type="PANTHER" id="PTHR42718:SF49">
    <property type="entry name" value="EXPORT PROTEIN"/>
    <property type="match status" value="1"/>
</dbReference>
<feature type="transmembrane region" description="Helical" evidence="5">
    <location>
        <begin position="105"/>
        <end position="122"/>
    </location>
</feature>
<feature type="transmembrane region" description="Helical" evidence="5">
    <location>
        <begin position="195"/>
        <end position="216"/>
    </location>
</feature>
<evidence type="ECO:0000256" key="1">
    <source>
        <dbReference type="ARBA" id="ARBA00004141"/>
    </source>
</evidence>
<comment type="subcellular location">
    <subcellularLocation>
        <location evidence="1">Membrane</location>
        <topology evidence="1">Multi-pass membrane protein</topology>
    </subcellularLocation>
</comment>
<evidence type="ECO:0000256" key="3">
    <source>
        <dbReference type="ARBA" id="ARBA00022989"/>
    </source>
</evidence>
<feature type="transmembrane region" description="Helical" evidence="5">
    <location>
        <begin position="134"/>
        <end position="156"/>
    </location>
</feature>
<evidence type="ECO:0000259" key="6">
    <source>
        <dbReference type="PROSITE" id="PS50850"/>
    </source>
</evidence>
<dbReference type="Gene3D" id="1.20.1250.20">
    <property type="entry name" value="MFS general substrate transporter like domains"/>
    <property type="match status" value="1"/>
</dbReference>
<feature type="transmembrane region" description="Helical" evidence="5">
    <location>
        <begin position="329"/>
        <end position="348"/>
    </location>
</feature>
<feature type="transmembrane region" description="Helical" evidence="5">
    <location>
        <begin position="354"/>
        <end position="380"/>
    </location>
</feature>
<dbReference type="EMBL" id="CP015878">
    <property type="protein sequence ID" value="ANI15768.1"/>
    <property type="molecule type" value="Genomic_DNA"/>
</dbReference>
<feature type="transmembrane region" description="Helical" evidence="5">
    <location>
        <begin position="298"/>
        <end position="317"/>
    </location>
</feature>
<gene>
    <name evidence="7" type="ORF">A9C11_18095</name>
</gene>
<dbReference type="SUPFAM" id="SSF103473">
    <property type="entry name" value="MFS general substrate transporter"/>
    <property type="match status" value="1"/>
</dbReference>
<evidence type="ECO:0000256" key="4">
    <source>
        <dbReference type="ARBA" id="ARBA00023136"/>
    </source>
</evidence>
<keyword evidence="4 5" id="KW-0472">Membrane</keyword>
<feature type="transmembrane region" description="Helical" evidence="5">
    <location>
        <begin position="255"/>
        <end position="278"/>
    </location>
</feature>